<feature type="domain" description="Protein kinase" evidence="11">
    <location>
        <begin position="13"/>
        <end position="268"/>
    </location>
</feature>
<gene>
    <name evidence="12" type="ORF">APR03_002583</name>
</gene>
<dbReference type="FunFam" id="1.10.510.10:FF:000021">
    <property type="entry name" value="Serine/threonine protein kinase"/>
    <property type="match status" value="1"/>
</dbReference>
<evidence type="ECO:0000259" key="11">
    <source>
        <dbReference type="PROSITE" id="PS50011"/>
    </source>
</evidence>
<comment type="catalytic activity">
    <reaction evidence="7">
        <text>L-threonyl-[protein] + ATP = O-phospho-L-threonyl-[protein] + ADP + H(+)</text>
        <dbReference type="Rhea" id="RHEA:46608"/>
        <dbReference type="Rhea" id="RHEA-COMP:11060"/>
        <dbReference type="Rhea" id="RHEA-COMP:11605"/>
        <dbReference type="ChEBI" id="CHEBI:15378"/>
        <dbReference type="ChEBI" id="CHEBI:30013"/>
        <dbReference type="ChEBI" id="CHEBI:30616"/>
        <dbReference type="ChEBI" id="CHEBI:61977"/>
        <dbReference type="ChEBI" id="CHEBI:456216"/>
        <dbReference type="EC" id="2.7.11.1"/>
    </reaction>
</comment>
<keyword evidence="3" id="KW-0808">Transferase</keyword>
<keyword evidence="10" id="KW-0812">Transmembrane</keyword>
<dbReference type="PANTHER" id="PTHR43289">
    <property type="entry name" value="MITOGEN-ACTIVATED PROTEIN KINASE KINASE KINASE 20-RELATED"/>
    <property type="match status" value="1"/>
</dbReference>
<feature type="compositionally biased region" description="Gly residues" evidence="9">
    <location>
        <begin position="344"/>
        <end position="354"/>
    </location>
</feature>
<protein>
    <recommendedName>
        <fullName evidence="1">non-specific serine/threonine protein kinase</fullName>
        <ecNumber evidence="1">2.7.11.1</ecNumber>
    </recommendedName>
</protein>
<evidence type="ECO:0000256" key="8">
    <source>
        <dbReference type="ARBA" id="ARBA00048679"/>
    </source>
</evidence>
<dbReference type="InterPro" id="IPR000719">
    <property type="entry name" value="Prot_kinase_dom"/>
</dbReference>
<evidence type="ECO:0000256" key="3">
    <source>
        <dbReference type="ARBA" id="ARBA00022679"/>
    </source>
</evidence>
<dbReference type="Proteomes" id="UP001139493">
    <property type="component" value="Unassembled WGS sequence"/>
</dbReference>
<dbReference type="PANTHER" id="PTHR43289:SF6">
    <property type="entry name" value="SERINE_THREONINE-PROTEIN KINASE NEKL-3"/>
    <property type="match status" value="1"/>
</dbReference>
<evidence type="ECO:0000256" key="1">
    <source>
        <dbReference type="ARBA" id="ARBA00012513"/>
    </source>
</evidence>
<evidence type="ECO:0000256" key="6">
    <source>
        <dbReference type="ARBA" id="ARBA00022840"/>
    </source>
</evidence>
<dbReference type="CDD" id="cd14014">
    <property type="entry name" value="STKc_PknB_like"/>
    <property type="match status" value="1"/>
</dbReference>
<reference evidence="12" key="1">
    <citation type="submission" date="2022-06" db="EMBL/GenBank/DDBJ databases">
        <title>Genomic Encyclopedia of Archaeal and Bacterial Type Strains, Phase II (KMG-II): from individual species to whole genera.</title>
        <authorList>
            <person name="Goeker M."/>
        </authorList>
    </citation>
    <scope>NUCLEOTIDE SEQUENCE</scope>
    <source>
        <strain evidence="12">DSM 26652</strain>
    </source>
</reference>
<organism evidence="12 13">
    <name type="scientific">Promicromonospora thailandica</name>
    <dbReference type="NCBI Taxonomy" id="765201"/>
    <lineage>
        <taxon>Bacteria</taxon>
        <taxon>Bacillati</taxon>
        <taxon>Actinomycetota</taxon>
        <taxon>Actinomycetes</taxon>
        <taxon>Micrococcales</taxon>
        <taxon>Promicromonosporaceae</taxon>
        <taxon>Promicromonospora</taxon>
    </lineage>
</organism>
<evidence type="ECO:0000256" key="2">
    <source>
        <dbReference type="ARBA" id="ARBA00022527"/>
    </source>
</evidence>
<dbReference type="GO" id="GO:0045717">
    <property type="term" value="P:negative regulation of fatty acid biosynthetic process"/>
    <property type="evidence" value="ECO:0007669"/>
    <property type="project" value="UniProtKB-ARBA"/>
</dbReference>
<keyword evidence="10" id="KW-1133">Transmembrane helix</keyword>
<dbReference type="PROSITE" id="PS00108">
    <property type="entry name" value="PROTEIN_KINASE_ST"/>
    <property type="match status" value="1"/>
</dbReference>
<keyword evidence="4" id="KW-0547">Nucleotide-binding</keyword>
<evidence type="ECO:0000256" key="7">
    <source>
        <dbReference type="ARBA" id="ARBA00047899"/>
    </source>
</evidence>
<feature type="region of interest" description="Disordered" evidence="9">
    <location>
        <begin position="443"/>
        <end position="495"/>
    </location>
</feature>
<dbReference type="RefSeq" id="WP_253836232.1">
    <property type="nucleotide sequence ID" value="NZ_JAMTCS010000007.1"/>
</dbReference>
<evidence type="ECO:0000313" key="13">
    <source>
        <dbReference type="Proteomes" id="UP001139493"/>
    </source>
</evidence>
<dbReference type="GO" id="GO:0004674">
    <property type="term" value="F:protein serine/threonine kinase activity"/>
    <property type="evidence" value="ECO:0007669"/>
    <property type="project" value="UniProtKB-KW"/>
</dbReference>
<dbReference type="Gene3D" id="3.30.200.20">
    <property type="entry name" value="Phosphorylase Kinase, domain 1"/>
    <property type="match status" value="1"/>
</dbReference>
<dbReference type="Pfam" id="PF00069">
    <property type="entry name" value="Pkinase"/>
    <property type="match status" value="1"/>
</dbReference>
<proteinExistence type="predicted"/>
<comment type="caution">
    <text evidence="12">The sequence shown here is derived from an EMBL/GenBank/DDBJ whole genome shotgun (WGS) entry which is preliminary data.</text>
</comment>
<dbReference type="GO" id="GO:0005524">
    <property type="term" value="F:ATP binding"/>
    <property type="evidence" value="ECO:0007669"/>
    <property type="project" value="UniProtKB-KW"/>
</dbReference>
<dbReference type="EC" id="2.7.11.1" evidence="1"/>
<evidence type="ECO:0000256" key="9">
    <source>
        <dbReference type="SAM" id="MobiDB-lite"/>
    </source>
</evidence>
<comment type="catalytic activity">
    <reaction evidence="8">
        <text>L-seryl-[protein] + ATP = O-phospho-L-seryl-[protein] + ADP + H(+)</text>
        <dbReference type="Rhea" id="RHEA:17989"/>
        <dbReference type="Rhea" id="RHEA-COMP:9863"/>
        <dbReference type="Rhea" id="RHEA-COMP:11604"/>
        <dbReference type="ChEBI" id="CHEBI:15378"/>
        <dbReference type="ChEBI" id="CHEBI:29999"/>
        <dbReference type="ChEBI" id="CHEBI:30616"/>
        <dbReference type="ChEBI" id="CHEBI:83421"/>
        <dbReference type="ChEBI" id="CHEBI:456216"/>
        <dbReference type="EC" id="2.7.11.1"/>
    </reaction>
</comment>
<dbReference type="EMBL" id="JAMTCS010000007">
    <property type="protein sequence ID" value="MCP2265235.1"/>
    <property type="molecule type" value="Genomic_DNA"/>
</dbReference>
<keyword evidence="6" id="KW-0067">ATP-binding</keyword>
<evidence type="ECO:0000256" key="5">
    <source>
        <dbReference type="ARBA" id="ARBA00022777"/>
    </source>
</evidence>
<dbReference type="AlphaFoldDB" id="A0A9X2G3P9"/>
<accession>A0A9X2G3P9</accession>
<dbReference type="PROSITE" id="PS50011">
    <property type="entry name" value="PROTEIN_KINASE_DOM"/>
    <property type="match status" value="1"/>
</dbReference>
<dbReference type="InterPro" id="IPR008271">
    <property type="entry name" value="Ser/Thr_kinase_AS"/>
</dbReference>
<evidence type="ECO:0000256" key="10">
    <source>
        <dbReference type="SAM" id="Phobius"/>
    </source>
</evidence>
<dbReference type="InterPro" id="IPR011009">
    <property type="entry name" value="Kinase-like_dom_sf"/>
</dbReference>
<evidence type="ECO:0000313" key="12">
    <source>
        <dbReference type="EMBL" id="MCP2265235.1"/>
    </source>
</evidence>
<feature type="compositionally biased region" description="Basic and acidic residues" evidence="9">
    <location>
        <begin position="464"/>
        <end position="477"/>
    </location>
</feature>
<keyword evidence="10" id="KW-0472">Membrane</keyword>
<feature type="region of interest" description="Disordered" evidence="9">
    <location>
        <begin position="280"/>
        <end position="354"/>
    </location>
</feature>
<keyword evidence="13" id="KW-1185">Reference proteome</keyword>
<dbReference type="SMART" id="SM00220">
    <property type="entry name" value="S_TKc"/>
    <property type="match status" value="1"/>
</dbReference>
<keyword evidence="5 12" id="KW-0418">Kinase</keyword>
<feature type="region of interest" description="Disordered" evidence="9">
    <location>
        <begin position="380"/>
        <end position="410"/>
    </location>
</feature>
<sequence>MRPVEGLTLGERYTLVRRIAMGGMGEVWVARDEKLAREIAVKVLREEYTGNEDFLRRLRTEARNSSTLVHPNIAQMFDYGEERGAGYLVMELVLGEPLADLLEREPVLQPARLLPILAQTARGLHAAHLAGVVHRDVKPGNILLEHSGTVKITDFGVSVAQNQVPMTATGMVMGTAQYLSPEQAVGQSATGASDIYALGVVAYEATAGRRPFTGRTPVDIAIAHVNAPVPLLPTSVHPGLAETITKMLEKDPAQRISSADQLARHLDMLAAEIAEDPFGSSRYARRSRRESRDGQAATRSGNGRNGAVQPGPSHARRQTPFGGGRHTTVANAQSAPPGPQRGTPSGGYGSGTPAGGYGSGGANGFADSAGFGTTSGTYGTDAYGRPHSPAPGSPGANPFSPTSAGYGTDSAGYGTDSAGYGTDSAGYGTTSGAHGADAYGQARGAGYVPPPTAGGANGARAYPSRRDLHSTRQDGRRVPQQGRSGGHPGKGRSLSSDIQRWVGGLEDRFGVRVSWPLVALVALLLVVLIITLVTGGGDDSALKEPWGSSEIYAETLNSPAAATPATSGMMLLNEPYAPGQAAMTSKDV</sequence>
<name>A0A9X2G3P9_9MICO</name>
<evidence type="ECO:0000256" key="4">
    <source>
        <dbReference type="ARBA" id="ARBA00022741"/>
    </source>
</evidence>
<dbReference type="Gene3D" id="1.10.510.10">
    <property type="entry name" value="Transferase(Phosphotransferase) domain 1"/>
    <property type="match status" value="1"/>
</dbReference>
<dbReference type="SUPFAM" id="SSF56112">
    <property type="entry name" value="Protein kinase-like (PK-like)"/>
    <property type="match status" value="1"/>
</dbReference>
<keyword evidence="2 12" id="KW-0723">Serine/threonine-protein kinase</keyword>
<feature type="transmembrane region" description="Helical" evidence="10">
    <location>
        <begin position="513"/>
        <end position="533"/>
    </location>
</feature>
<dbReference type="FunFam" id="3.30.200.20:FF:000035">
    <property type="entry name" value="Serine/threonine protein kinase Stk1"/>
    <property type="match status" value="1"/>
</dbReference>